<sequence>MSTRYRLGLTQAEAAGFLGTRQANVSAYERGRLQVGEGIRDRIESFIDLRAESSYAEGWPATLASTAAALRADLLSKVSETDMLRLVIQAADDFARLTADEDRRFFLARPGATGSARWDALLAALAVDLCRRDGLERTPAWTRQPDRYLGQTWWVGAAGEVESLRALTLRDCPSAFRARGVMMGRQMLAST</sequence>
<proteinExistence type="predicted"/>
<dbReference type="InterPro" id="IPR001387">
    <property type="entry name" value="Cro/C1-type_HTH"/>
</dbReference>
<dbReference type="InterPro" id="IPR010982">
    <property type="entry name" value="Lambda_DNA-bd_dom_sf"/>
</dbReference>
<dbReference type="AlphaFoldDB" id="A0A6J7IR53"/>
<protein>
    <submittedName>
        <fullName evidence="1">Unannotated protein</fullName>
    </submittedName>
</protein>
<dbReference type="GO" id="GO:0003677">
    <property type="term" value="F:DNA binding"/>
    <property type="evidence" value="ECO:0007669"/>
    <property type="project" value="InterPro"/>
</dbReference>
<name>A0A6J7IR53_9ZZZZ</name>
<evidence type="ECO:0000313" key="1">
    <source>
        <dbReference type="EMBL" id="CAB4932744.1"/>
    </source>
</evidence>
<dbReference type="SUPFAM" id="SSF47413">
    <property type="entry name" value="lambda repressor-like DNA-binding domains"/>
    <property type="match status" value="1"/>
</dbReference>
<organism evidence="1">
    <name type="scientific">freshwater metagenome</name>
    <dbReference type="NCBI Taxonomy" id="449393"/>
    <lineage>
        <taxon>unclassified sequences</taxon>
        <taxon>metagenomes</taxon>
        <taxon>ecological metagenomes</taxon>
    </lineage>
</organism>
<dbReference type="CDD" id="cd00093">
    <property type="entry name" value="HTH_XRE"/>
    <property type="match status" value="1"/>
</dbReference>
<gene>
    <name evidence="1" type="ORF">UFOPK3720_00797</name>
</gene>
<accession>A0A6J7IR53</accession>
<dbReference type="Gene3D" id="1.10.260.40">
    <property type="entry name" value="lambda repressor-like DNA-binding domains"/>
    <property type="match status" value="1"/>
</dbReference>
<dbReference type="EMBL" id="CAFBNB010000133">
    <property type="protein sequence ID" value="CAB4932744.1"/>
    <property type="molecule type" value="Genomic_DNA"/>
</dbReference>
<reference evidence="1" key="1">
    <citation type="submission" date="2020-05" db="EMBL/GenBank/DDBJ databases">
        <authorList>
            <person name="Chiriac C."/>
            <person name="Salcher M."/>
            <person name="Ghai R."/>
            <person name="Kavagutti S V."/>
        </authorList>
    </citation>
    <scope>NUCLEOTIDE SEQUENCE</scope>
</reference>